<protein>
    <submittedName>
        <fullName evidence="1">Uncharacterized protein</fullName>
    </submittedName>
</protein>
<comment type="caution">
    <text evidence="1">The sequence shown here is derived from an EMBL/GenBank/DDBJ whole genome shotgun (WGS) entry which is preliminary data.</text>
</comment>
<dbReference type="Proteomes" id="UP001628193">
    <property type="component" value="Unassembled WGS sequence"/>
</dbReference>
<evidence type="ECO:0000313" key="1">
    <source>
        <dbReference type="EMBL" id="GAB0056945.1"/>
    </source>
</evidence>
<accession>A0ABQ0C8C5</accession>
<dbReference type="RefSeq" id="WP_420904661.1">
    <property type="nucleotide sequence ID" value="NZ_BAAFGK010000004.1"/>
</dbReference>
<evidence type="ECO:0000313" key="2">
    <source>
        <dbReference type="Proteomes" id="UP001628193"/>
    </source>
</evidence>
<name>A0ABQ0C8C5_9PROT</name>
<gene>
    <name evidence="1" type="ORF">SIID45300_01261</name>
</gene>
<dbReference type="EMBL" id="BAAFGK010000004">
    <property type="protein sequence ID" value="GAB0056945.1"/>
    <property type="molecule type" value="Genomic_DNA"/>
</dbReference>
<reference evidence="1 2" key="1">
    <citation type="submission" date="2024-09" db="EMBL/GenBank/DDBJ databases">
        <title>Draft genome sequence of Candidatus Magnetaquicoccaceae bacterium FCR-1.</title>
        <authorList>
            <person name="Shimoshige H."/>
            <person name="Shimamura S."/>
            <person name="Taoka A."/>
            <person name="Kobayashi H."/>
            <person name="Maekawa T."/>
        </authorList>
    </citation>
    <scope>NUCLEOTIDE SEQUENCE [LARGE SCALE GENOMIC DNA]</scope>
    <source>
        <strain evidence="1 2">FCR-1</strain>
    </source>
</reference>
<sequence length="189" mass="21209">MLDPEFFEPVTDARGRTMLALKNTVPQRLLHQAGLVMDGAPEKDGLVAATQLPITVLREVKERCIYTAGFATVEEGVEFPSPVQLVSIPCRSASGDGRCMRLDNEQRCTLFGFFSSVESPTRQRVHLIIAPILPGLGVSMVGRALLVEQRERYLHSLRHWELMLTPVNLALDATIRGMRFWMNLWFGKS</sequence>
<keyword evidence="2" id="KW-1185">Reference proteome</keyword>
<proteinExistence type="predicted"/>
<organism evidence="1 2">
    <name type="scientific">Candidatus Magnetaquiglobus chichijimensis</name>
    <dbReference type="NCBI Taxonomy" id="3141448"/>
    <lineage>
        <taxon>Bacteria</taxon>
        <taxon>Pseudomonadati</taxon>
        <taxon>Pseudomonadota</taxon>
        <taxon>Magnetococcia</taxon>
        <taxon>Magnetococcales</taxon>
        <taxon>Candidatus Magnetaquicoccaceae</taxon>
        <taxon>Candidatus Magnetaquiglobus</taxon>
    </lineage>
</organism>